<accession>A0ABR9B7C7</accession>
<evidence type="ECO:0000256" key="1">
    <source>
        <dbReference type="SAM" id="Phobius"/>
    </source>
</evidence>
<feature type="transmembrane region" description="Helical" evidence="1">
    <location>
        <begin position="321"/>
        <end position="340"/>
    </location>
</feature>
<keyword evidence="1" id="KW-0472">Membrane</keyword>
<feature type="transmembrane region" description="Helical" evidence="1">
    <location>
        <begin position="352"/>
        <end position="371"/>
    </location>
</feature>
<keyword evidence="3" id="KW-1185">Reference proteome</keyword>
<feature type="transmembrane region" description="Helical" evidence="1">
    <location>
        <begin position="125"/>
        <end position="142"/>
    </location>
</feature>
<feature type="transmembrane region" description="Helical" evidence="1">
    <location>
        <begin position="96"/>
        <end position="113"/>
    </location>
</feature>
<feature type="transmembrane region" description="Helical" evidence="1">
    <location>
        <begin position="217"/>
        <end position="238"/>
    </location>
</feature>
<feature type="transmembrane region" description="Helical" evidence="1">
    <location>
        <begin position="391"/>
        <end position="415"/>
    </location>
</feature>
<feature type="transmembrane region" description="Helical" evidence="1">
    <location>
        <begin position="427"/>
        <end position="447"/>
    </location>
</feature>
<dbReference type="EMBL" id="JACYTO010000001">
    <property type="protein sequence ID" value="MBD8502276.1"/>
    <property type="molecule type" value="Genomic_DNA"/>
</dbReference>
<evidence type="ECO:0000313" key="2">
    <source>
        <dbReference type="EMBL" id="MBD8502276.1"/>
    </source>
</evidence>
<sequence>MSSTPAFSTSLIHRLFSPLGLIALAALYLLVGLTGHDPWRGDDAAHFGPVLGMLQGEGLLFPRLAGQPVTDFPPLYYWAAALLARLFSWLLPLHDGARLASALFAALTLYWIARAAEKLHGREARTPAVLLTLGTLGLVIHAHETQPMLALIAMQALTLAGLAHLRSAPLAGALQASLGAALAFLAGGFAAALLTLPLFVLVLLVSRECHTPRTSGALLLGLCLALTLGAAWPLALHYQEPELFRLWWTGDWGALGSNPIPVAEYGRVLEDIGWFVWPLWPIALWGLWIGRRRLLGLPIVLPVAAVILAAIWLFIDDYDRPAALLVLIPPLALLAASGVPQLRRGAANAFDWFGVMTFGVFGILVWLGWSAQVFAWPPGLARHVERYGADFVLHGSTTLAAIGAIITLVWLVLAWRLPRSPNRAPGNWALGMTMLWCLAVTLLMPWFDHGRSYRPPVESLAGVLADEHSDCVAATGLSPAVRASLDYYAGLRPEAVSPAGSPCRLLLVHDDRREGPRKLPDDWTLLWEHRRGGGKQLDIFRLYRRD</sequence>
<feature type="transmembrane region" description="Helical" evidence="1">
    <location>
        <begin position="12"/>
        <end position="31"/>
    </location>
</feature>
<protein>
    <submittedName>
        <fullName evidence="2">Glycosyltransferase family 39 protein</fullName>
    </submittedName>
</protein>
<gene>
    <name evidence="2" type="ORF">IFO67_05230</name>
</gene>
<evidence type="ECO:0000313" key="3">
    <source>
        <dbReference type="Proteomes" id="UP000603602"/>
    </source>
</evidence>
<keyword evidence="1" id="KW-0812">Transmembrane</keyword>
<feature type="transmembrane region" description="Helical" evidence="1">
    <location>
        <begin position="295"/>
        <end position="315"/>
    </location>
</feature>
<name>A0ABR9B7C7_9RHOO</name>
<organism evidence="2 3">
    <name type="scientific">Thauera sedimentorum</name>
    <dbReference type="NCBI Taxonomy" id="2767595"/>
    <lineage>
        <taxon>Bacteria</taxon>
        <taxon>Pseudomonadati</taxon>
        <taxon>Pseudomonadota</taxon>
        <taxon>Betaproteobacteria</taxon>
        <taxon>Rhodocyclales</taxon>
        <taxon>Zoogloeaceae</taxon>
        <taxon>Thauera</taxon>
    </lineage>
</organism>
<dbReference type="Proteomes" id="UP000603602">
    <property type="component" value="Unassembled WGS sequence"/>
</dbReference>
<feature type="transmembrane region" description="Helical" evidence="1">
    <location>
        <begin position="180"/>
        <end position="205"/>
    </location>
</feature>
<keyword evidence="1" id="KW-1133">Transmembrane helix</keyword>
<feature type="transmembrane region" description="Helical" evidence="1">
    <location>
        <begin position="272"/>
        <end position="288"/>
    </location>
</feature>
<dbReference type="RefSeq" id="WP_187717066.1">
    <property type="nucleotide sequence ID" value="NZ_JACTAH010000001.1"/>
</dbReference>
<comment type="caution">
    <text evidence="2">The sequence shown here is derived from an EMBL/GenBank/DDBJ whole genome shotgun (WGS) entry which is preliminary data.</text>
</comment>
<reference evidence="3" key="1">
    <citation type="submission" date="2023-07" db="EMBL/GenBank/DDBJ databases">
        <title>Thauera sp. CAU 1555 isolated from sand of Yaerae Beach.</title>
        <authorList>
            <person name="Kim W."/>
        </authorList>
    </citation>
    <scope>NUCLEOTIDE SEQUENCE [LARGE SCALE GENOMIC DNA]</scope>
    <source>
        <strain evidence="3">CAU 1555</strain>
    </source>
</reference>
<proteinExistence type="predicted"/>